<sequence length="77" mass="8128">MPGLLPKGLSAVSDGRKVFSVFHPQGLAPVAASDAVRSLTSVLIITVQYSEKKGIETSLVYGTAEHIVLNSFLARST</sequence>
<proteinExistence type="predicted"/>
<organism evidence="1">
    <name type="scientific">Anguilla anguilla</name>
    <name type="common">European freshwater eel</name>
    <name type="synonym">Muraena anguilla</name>
    <dbReference type="NCBI Taxonomy" id="7936"/>
    <lineage>
        <taxon>Eukaryota</taxon>
        <taxon>Metazoa</taxon>
        <taxon>Chordata</taxon>
        <taxon>Craniata</taxon>
        <taxon>Vertebrata</taxon>
        <taxon>Euteleostomi</taxon>
        <taxon>Actinopterygii</taxon>
        <taxon>Neopterygii</taxon>
        <taxon>Teleostei</taxon>
        <taxon>Anguilliformes</taxon>
        <taxon>Anguillidae</taxon>
        <taxon>Anguilla</taxon>
    </lineage>
</organism>
<evidence type="ECO:0000313" key="1">
    <source>
        <dbReference type="EMBL" id="JAH87478.1"/>
    </source>
</evidence>
<reference evidence="1" key="2">
    <citation type="journal article" date="2015" name="Fish Shellfish Immunol.">
        <title>Early steps in the European eel (Anguilla anguilla)-Vibrio vulnificus interaction in the gills: Role of the RtxA13 toxin.</title>
        <authorList>
            <person name="Callol A."/>
            <person name="Pajuelo D."/>
            <person name="Ebbesson L."/>
            <person name="Teles M."/>
            <person name="MacKenzie S."/>
            <person name="Amaro C."/>
        </authorList>
    </citation>
    <scope>NUCLEOTIDE SEQUENCE</scope>
</reference>
<dbReference type="EMBL" id="GBXM01021099">
    <property type="protein sequence ID" value="JAH87478.1"/>
    <property type="molecule type" value="Transcribed_RNA"/>
</dbReference>
<dbReference type="AlphaFoldDB" id="A0A0E9WDA8"/>
<protein>
    <submittedName>
        <fullName evidence="1">Uncharacterized protein</fullName>
    </submittedName>
</protein>
<reference evidence="1" key="1">
    <citation type="submission" date="2014-11" db="EMBL/GenBank/DDBJ databases">
        <authorList>
            <person name="Amaro Gonzalez C."/>
        </authorList>
    </citation>
    <scope>NUCLEOTIDE SEQUENCE</scope>
</reference>
<accession>A0A0E9WDA8</accession>
<name>A0A0E9WDA8_ANGAN</name>